<reference evidence="2 3" key="1">
    <citation type="submission" date="2022-08" db="EMBL/GenBank/DDBJ databases">
        <title>Polyphasic taxonomy analysis of Qipengyuania sp.RS5-5.</title>
        <authorList>
            <person name="Xamxidin M."/>
            <person name="Wu M."/>
        </authorList>
    </citation>
    <scope>NUCLEOTIDE SEQUENCE [LARGE SCALE GENOMIC DNA]</scope>
    <source>
        <strain evidence="2 3">RS5-5</strain>
    </source>
</reference>
<protein>
    <submittedName>
        <fullName evidence="2">DUF559 domain-containing protein</fullName>
    </submittedName>
</protein>
<organism evidence="2 3">
    <name type="scientific">Parerythrobacter lacustris</name>
    <dbReference type="NCBI Taxonomy" id="2969984"/>
    <lineage>
        <taxon>Bacteria</taxon>
        <taxon>Pseudomonadati</taxon>
        <taxon>Pseudomonadota</taxon>
        <taxon>Alphaproteobacteria</taxon>
        <taxon>Sphingomonadales</taxon>
        <taxon>Erythrobacteraceae</taxon>
        <taxon>Parerythrobacter</taxon>
    </lineage>
</organism>
<feature type="domain" description="DUF559" evidence="1">
    <location>
        <begin position="30"/>
        <end position="114"/>
    </location>
</feature>
<accession>A0ABT1XLK1</accession>
<dbReference type="Proteomes" id="UP001206067">
    <property type="component" value="Unassembled WGS sequence"/>
</dbReference>
<dbReference type="EMBL" id="JANKHH010000001">
    <property type="protein sequence ID" value="MCR2832541.1"/>
    <property type="molecule type" value="Genomic_DNA"/>
</dbReference>
<dbReference type="Pfam" id="PF04480">
    <property type="entry name" value="DUF559"/>
    <property type="match status" value="1"/>
</dbReference>
<keyword evidence="3" id="KW-1185">Reference proteome</keyword>
<sequence>MDYDPMPAGAIMDPASAHVVQGHPDLLRALFWAELRRQAGSLRFCRNYPTGSFVHDFYCLNARLAVRVETAPADPAAERVRSEWLTRGNIAALAVSMADIREDLRGTVARVLTAARKRLPHAHPAFSA</sequence>
<comment type="caution">
    <text evidence="2">The sequence shown here is derived from an EMBL/GenBank/DDBJ whole genome shotgun (WGS) entry which is preliminary data.</text>
</comment>
<gene>
    <name evidence="2" type="ORF">NSO95_01160</name>
</gene>
<dbReference type="InterPro" id="IPR007569">
    <property type="entry name" value="DUF559"/>
</dbReference>
<evidence type="ECO:0000313" key="2">
    <source>
        <dbReference type="EMBL" id="MCR2832541.1"/>
    </source>
</evidence>
<proteinExistence type="predicted"/>
<dbReference type="RefSeq" id="WP_257594305.1">
    <property type="nucleotide sequence ID" value="NZ_JANKHH010000001.1"/>
</dbReference>
<evidence type="ECO:0000259" key="1">
    <source>
        <dbReference type="Pfam" id="PF04480"/>
    </source>
</evidence>
<name>A0ABT1XLK1_9SPHN</name>
<evidence type="ECO:0000313" key="3">
    <source>
        <dbReference type="Proteomes" id="UP001206067"/>
    </source>
</evidence>